<evidence type="ECO:0000256" key="1">
    <source>
        <dbReference type="ARBA" id="ARBA00006800"/>
    </source>
</evidence>
<feature type="region of interest" description="Disordered" evidence="3">
    <location>
        <begin position="1"/>
        <end position="193"/>
    </location>
</feature>
<evidence type="ECO:0000313" key="4">
    <source>
        <dbReference type="EMBL" id="ORX70041.1"/>
    </source>
</evidence>
<feature type="compositionally biased region" description="Basic and acidic residues" evidence="3">
    <location>
        <begin position="67"/>
        <end position="83"/>
    </location>
</feature>
<dbReference type="STRING" id="61395.A0A1Y1W935"/>
<feature type="compositionally biased region" description="Basic and acidic residues" evidence="3">
    <location>
        <begin position="1"/>
        <end position="13"/>
    </location>
</feature>
<comment type="similarity">
    <text evidence="1">Belongs to the FYV7 family.</text>
</comment>
<proteinExistence type="inferred from homology"/>
<comment type="caution">
    <text evidence="4">The sequence shown here is derived from an EMBL/GenBank/DDBJ whole genome shotgun (WGS) entry which is preliminary data.</text>
</comment>
<reference evidence="4 5" key="1">
    <citation type="submission" date="2016-07" db="EMBL/GenBank/DDBJ databases">
        <title>Pervasive Adenine N6-methylation of Active Genes in Fungi.</title>
        <authorList>
            <consortium name="DOE Joint Genome Institute"/>
            <person name="Mondo S.J."/>
            <person name="Dannebaum R.O."/>
            <person name="Kuo R.C."/>
            <person name="Labutti K."/>
            <person name="Haridas S."/>
            <person name="Kuo A."/>
            <person name="Salamov A."/>
            <person name="Ahrendt S.R."/>
            <person name="Lipzen A."/>
            <person name="Sullivan W."/>
            <person name="Andreopoulos W.B."/>
            <person name="Clum A."/>
            <person name="Lindquist E."/>
            <person name="Daum C."/>
            <person name="Ramamoorthy G.K."/>
            <person name="Gryganskyi A."/>
            <person name="Culley D."/>
            <person name="Magnuson J.K."/>
            <person name="James T.Y."/>
            <person name="O'Malley M.A."/>
            <person name="Stajich J.E."/>
            <person name="Spatafora J.W."/>
            <person name="Visel A."/>
            <person name="Grigoriev I.V."/>
        </authorList>
    </citation>
    <scope>NUCLEOTIDE SEQUENCE [LARGE SCALE GENOMIC DNA]</scope>
    <source>
        <strain evidence="4 5">ATCC 12442</strain>
    </source>
</reference>
<organism evidence="4 5">
    <name type="scientific">Linderina pennispora</name>
    <dbReference type="NCBI Taxonomy" id="61395"/>
    <lineage>
        <taxon>Eukaryota</taxon>
        <taxon>Fungi</taxon>
        <taxon>Fungi incertae sedis</taxon>
        <taxon>Zoopagomycota</taxon>
        <taxon>Kickxellomycotina</taxon>
        <taxon>Kickxellomycetes</taxon>
        <taxon>Kickxellales</taxon>
        <taxon>Kickxellaceae</taxon>
        <taxon>Linderina</taxon>
    </lineage>
</organism>
<gene>
    <name evidence="4" type="ORF">DL89DRAFT_292719</name>
</gene>
<dbReference type="EMBL" id="MCFD01000006">
    <property type="protein sequence ID" value="ORX70041.1"/>
    <property type="molecule type" value="Genomic_DNA"/>
</dbReference>
<dbReference type="AlphaFoldDB" id="A0A1Y1W935"/>
<keyword evidence="5" id="KW-1185">Reference proteome</keyword>
<feature type="compositionally biased region" description="Basic residues" evidence="3">
    <location>
        <begin position="165"/>
        <end position="186"/>
    </location>
</feature>
<dbReference type="InterPro" id="IPR013730">
    <property type="entry name" value="Fyv7/TAP26"/>
</dbReference>
<feature type="compositionally biased region" description="Basic residues" evidence="3">
    <location>
        <begin position="42"/>
        <end position="51"/>
    </location>
</feature>
<feature type="compositionally biased region" description="Basic and acidic residues" evidence="3">
    <location>
        <begin position="141"/>
        <end position="164"/>
    </location>
</feature>
<evidence type="ECO:0000256" key="3">
    <source>
        <dbReference type="SAM" id="MobiDB-lite"/>
    </source>
</evidence>
<evidence type="ECO:0000256" key="2">
    <source>
        <dbReference type="ARBA" id="ARBA00018780"/>
    </source>
</evidence>
<name>A0A1Y1W935_9FUNG</name>
<dbReference type="RefSeq" id="XP_040743679.1">
    <property type="nucleotide sequence ID" value="XM_040890336.1"/>
</dbReference>
<accession>A0A1Y1W935</accession>
<dbReference type="Proteomes" id="UP000193922">
    <property type="component" value="Unassembled WGS sequence"/>
</dbReference>
<protein>
    <recommendedName>
        <fullName evidence="2">rRNA-processing protein FYV7</fullName>
    </recommendedName>
</protein>
<feature type="compositionally biased region" description="Basic and acidic residues" evidence="3">
    <location>
        <begin position="108"/>
        <end position="117"/>
    </location>
</feature>
<dbReference type="OrthoDB" id="2135053at2759"/>
<dbReference type="Pfam" id="PF08524">
    <property type="entry name" value="rRNA_processing"/>
    <property type="match status" value="1"/>
</dbReference>
<evidence type="ECO:0000313" key="5">
    <source>
        <dbReference type="Proteomes" id="UP000193922"/>
    </source>
</evidence>
<dbReference type="GeneID" id="63806984"/>
<sequence length="213" mass="24761">MGKDSNTNAERRPMPRSMGFESRTQHAYKGKIIKQRIERNQKAHVKRKFYKTVKDDVTEQSEYYKGLLKDSEDGKEDDKEKMPAQESDSKEEEAGFSLFTGKSVSAKIVDKKTDKSAGKAAGKAPSAEKRKPRTNPYQKILDAREKEMARKQEEREQREKEIKQATKRRNKYEHDRKVLRKKHNARTSKGQPVLANQITDLLGKIRKMNHKKN</sequence>